<dbReference type="EnsemblMetazoa" id="GPAI027255-RA">
    <property type="protein sequence ID" value="GPAI027255-PA"/>
    <property type="gene ID" value="GPAI027255"/>
</dbReference>
<protein>
    <submittedName>
        <fullName evidence="2">Uncharacterized protein</fullName>
    </submittedName>
</protein>
<sequence>MQKYLTITVILTLQIIGALTAVNPKQINNADCPNCVDEVHYMNKWTMPLLKLGEKRYYLVKPCILP</sequence>
<feature type="signal peptide" evidence="1">
    <location>
        <begin position="1"/>
        <end position="21"/>
    </location>
</feature>
<dbReference type="STRING" id="7398.A0A1A9ZWI5"/>
<reference evidence="3" key="1">
    <citation type="submission" date="2014-03" db="EMBL/GenBank/DDBJ databases">
        <authorList>
            <person name="Aksoy S."/>
            <person name="Warren W."/>
            <person name="Wilson R.K."/>
        </authorList>
    </citation>
    <scope>NUCLEOTIDE SEQUENCE [LARGE SCALE GENOMIC DNA]</scope>
    <source>
        <strain evidence="3">IAEA</strain>
    </source>
</reference>
<feature type="chain" id="PRO_5008403282" evidence="1">
    <location>
        <begin position="22"/>
        <end position="66"/>
    </location>
</feature>
<dbReference type="AlphaFoldDB" id="A0A1A9ZWI5"/>
<dbReference type="VEuPathDB" id="VectorBase:GPAI027255"/>
<organism evidence="2 3">
    <name type="scientific">Glossina pallidipes</name>
    <name type="common">Tsetse fly</name>
    <dbReference type="NCBI Taxonomy" id="7398"/>
    <lineage>
        <taxon>Eukaryota</taxon>
        <taxon>Metazoa</taxon>
        <taxon>Ecdysozoa</taxon>
        <taxon>Arthropoda</taxon>
        <taxon>Hexapoda</taxon>
        <taxon>Insecta</taxon>
        <taxon>Pterygota</taxon>
        <taxon>Neoptera</taxon>
        <taxon>Endopterygota</taxon>
        <taxon>Diptera</taxon>
        <taxon>Brachycera</taxon>
        <taxon>Muscomorpha</taxon>
        <taxon>Hippoboscoidea</taxon>
        <taxon>Glossinidae</taxon>
        <taxon>Glossina</taxon>
    </lineage>
</organism>
<proteinExistence type="predicted"/>
<evidence type="ECO:0000313" key="2">
    <source>
        <dbReference type="EnsemblMetazoa" id="GPAI027255-PA"/>
    </source>
</evidence>
<reference evidence="2" key="2">
    <citation type="submission" date="2020-05" db="UniProtKB">
        <authorList>
            <consortium name="EnsemblMetazoa"/>
        </authorList>
    </citation>
    <scope>IDENTIFICATION</scope>
    <source>
        <strain evidence="2">IAEA</strain>
    </source>
</reference>
<keyword evidence="1" id="KW-0732">Signal</keyword>
<accession>A0A1A9ZWI5</accession>
<keyword evidence="3" id="KW-1185">Reference proteome</keyword>
<name>A0A1A9ZWI5_GLOPL</name>
<evidence type="ECO:0000256" key="1">
    <source>
        <dbReference type="SAM" id="SignalP"/>
    </source>
</evidence>
<evidence type="ECO:0000313" key="3">
    <source>
        <dbReference type="Proteomes" id="UP000092445"/>
    </source>
</evidence>
<dbReference type="Proteomes" id="UP000092445">
    <property type="component" value="Unassembled WGS sequence"/>
</dbReference>